<accession>A0A318UV13</accession>
<evidence type="ECO:0000313" key="4">
    <source>
        <dbReference type="Proteomes" id="UP000248198"/>
    </source>
</evidence>
<dbReference type="EMBL" id="QKLU01000002">
    <property type="protein sequence ID" value="PYF75459.1"/>
    <property type="molecule type" value="Genomic_DNA"/>
</dbReference>
<organism evidence="3 4">
    <name type="scientific">Pedobacter nutrimenti</name>
    <dbReference type="NCBI Taxonomy" id="1241337"/>
    <lineage>
        <taxon>Bacteria</taxon>
        <taxon>Pseudomonadati</taxon>
        <taxon>Bacteroidota</taxon>
        <taxon>Sphingobacteriia</taxon>
        <taxon>Sphingobacteriales</taxon>
        <taxon>Sphingobacteriaceae</taxon>
        <taxon>Pedobacter</taxon>
    </lineage>
</organism>
<dbReference type="InterPro" id="IPR002516">
    <property type="entry name" value="Glyco_trans_11"/>
</dbReference>
<evidence type="ECO:0000256" key="1">
    <source>
        <dbReference type="ARBA" id="ARBA00022676"/>
    </source>
</evidence>
<dbReference type="Gene3D" id="3.40.50.11350">
    <property type="match status" value="1"/>
</dbReference>
<protein>
    <submittedName>
        <fullName evidence="3">Glycosyl transferase family 11</fullName>
    </submittedName>
</protein>
<dbReference type="GO" id="GO:0005975">
    <property type="term" value="P:carbohydrate metabolic process"/>
    <property type="evidence" value="ECO:0007669"/>
    <property type="project" value="InterPro"/>
</dbReference>
<dbReference type="Pfam" id="PF01531">
    <property type="entry name" value="Glyco_transf_11"/>
    <property type="match status" value="1"/>
</dbReference>
<reference evidence="3 4" key="1">
    <citation type="submission" date="2018-06" db="EMBL/GenBank/DDBJ databases">
        <title>Genomic Encyclopedia of Archaeal and Bacterial Type Strains, Phase II (KMG-II): from individual species to whole genera.</title>
        <authorList>
            <person name="Goeker M."/>
        </authorList>
    </citation>
    <scope>NUCLEOTIDE SEQUENCE [LARGE SCALE GENOMIC DNA]</scope>
    <source>
        <strain evidence="3 4">DSM 27372</strain>
    </source>
</reference>
<sequence>MDIVIICNGLGNQMSQYAFFLKKKSINKKTRFIYDRRSSSQHNGFELERVFGIPSGNMFVNRLLWLVFRILSIERFPHFSRPVLKFFNFFNIKLIKESPNYDYDENLMTPSKGLRFYYGGWHSEKYFKSNREEILKAFCFEYSDDISNIEAFTKIKETNSVSIHVRRGDYMNETNFNVFGAVCTKDYFKKAISEISSCVEDPHFYIFSNDIPWVKDNLMMDNMSIIDCNKGKDSWKDMYLISNCKYNINSNSSFSWWAAWLNVNENNIVIVPKFFINNVETKDVYPKRWRILTNYS</sequence>
<evidence type="ECO:0000313" key="3">
    <source>
        <dbReference type="EMBL" id="PYF75459.1"/>
    </source>
</evidence>
<dbReference type="CDD" id="cd11301">
    <property type="entry name" value="Fut1_Fut2_like"/>
    <property type="match status" value="1"/>
</dbReference>
<dbReference type="AlphaFoldDB" id="A0A318UV13"/>
<dbReference type="GO" id="GO:0008107">
    <property type="term" value="F:galactoside 2-alpha-L-fucosyltransferase activity"/>
    <property type="evidence" value="ECO:0007669"/>
    <property type="project" value="InterPro"/>
</dbReference>
<dbReference type="PANTHER" id="PTHR11927:SF9">
    <property type="entry name" value="L-FUCOSYLTRANSFERASE"/>
    <property type="match status" value="1"/>
</dbReference>
<comment type="caution">
    <text evidence="3">The sequence shown here is derived from an EMBL/GenBank/DDBJ whole genome shotgun (WGS) entry which is preliminary data.</text>
</comment>
<proteinExistence type="predicted"/>
<dbReference type="GO" id="GO:0016020">
    <property type="term" value="C:membrane"/>
    <property type="evidence" value="ECO:0007669"/>
    <property type="project" value="InterPro"/>
</dbReference>
<keyword evidence="1" id="KW-0328">Glycosyltransferase</keyword>
<dbReference type="PANTHER" id="PTHR11927">
    <property type="entry name" value="GALACTOSIDE 2-L-FUCOSYLTRANSFERASE"/>
    <property type="match status" value="1"/>
</dbReference>
<dbReference type="OrthoDB" id="9794601at2"/>
<keyword evidence="4" id="KW-1185">Reference proteome</keyword>
<gene>
    <name evidence="3" type="ORF">B0O44_1028</name>
</gene>
<dbReference type="RefSeq" id="WP_110827626.1">
    <property type="nucleotide sequence ID" value="NZ_QKLU01000002.1"/>
</dbReference>
<dbReference type="Proteomes" id="UP000248198">
    <property type="component" value="Unassembled WGS sequence"/>
</dbReference>
<evidence type="ECO:0000256" key="2">
    <source>
        <dbReference type="ARBA" id="ARBA00022679"/>
    </source>
</evidence>
<name>A0A318UV13_9SPHI</name>
<keyword evidence="2 3" id="KW-0808">Transferase</keyword>